<evidence type="ECO:0000313" key="1">
    <source>
        <dbReference type="EMBL" id="MFD1885959.1"/>
    </source>
</evidence>
<sequence>MHLYNLEIIYSEKAVALPMWIKFAFAIGYYLVESNKENGKRTNIAITVPHDEYFALFAAMGIAETIYSSNNNSSSLREHILKLKKGNRIIYKTGNLARKVSVVSIGESPIDNNEMMLHIQDKNFTQGIPERQWQEKIFLLNEQYEVIKRTRIMSDREKIGIDSPLLNRLYTKQQLRGTTFFPIEAFQLVGNKNKLINQMNERIFFSGEIQGSIRNFLFVEELNNNSSYSNGKFISSLARKSENRLLPNTPVLYSDALSFRKQGINFKKNPFLGVISRSDYEDLIHEVTSEITRSIIQGKDVRYLTNHLLNSIENQYRCLVPDGVELVAWRETIE</sequence>
<dbReference type="RefSeq" id="WP_347324888.1">
    <property type="nucleotide sequence ID" value="NZ_JBCGUH010000004.1"/>
</dbReference>
<proteinExistence type="predicted"/>
<dbReference type="Proteomes" id="UP001597233">
    <property type="component" value="Unassembled WGS sequence"/>
</dbReference>
<gene>
    <name evidence="1" type="ORF">ACFSC9_10505</name>
</gene>
<dbReference type="EMBL" id="JBHUEH010000014">
    <property type="protein sequence ID" value="MFD1885959.1"/>
    <property type="molecule type" value="Genomic_DNA"/>
</dbReference>
<accession>A0ABW4RJQ0</accession>
<name>A0ABW4RJQ0_9BACL</name>
<reference evidence="2" key="1">
    <citation type="journal article" date="2019" name="Int. J. Syst. Evol. Microbiol.">
        <title>The Global Catalogue of Microorganisms (GCM) 10K type strain sequencing project: providing services to taxonomists for standard genome sequencing and annotation.</title>
        <authorList>
            <consortium name="The Broad Institute Genomics Platform"/>
            <consortium name="The Broad Institute Genome Sequencing Center for Infectious Disease"/>
            <person name="Wu L."/>
            <person name="Ma J."/>
        </authorList>
    </citation>
    <scope>NUCLEOTIDE SEQUENCE [LARGE SCALE GENOMIC DNA]</scope>
    <source>
        <strain evidence="2">CCUG 54950</strain>
    </source>
</reference>
<protein>
    <submittedName>
        <fullName evidence="1">Uncharacterized protein</fullName>
    </submittedName>
</protein>
<evidence type="ECO:0000313" key="2">
    <source>
        <dbReference type="Proteomes" id="UP001597233"/>
    </source>
</evidence>
<organism evidence="1 2">
    <name type="scientific">Paenibacillus wenxiniae</name>
    <dbReference type="NCBI Taxonomy" id="1636843"/>
    <lineage>
        <taxon>Bacteria</taxon>
        <taxon>Bacillati</taxon>
        <taxon>Bacillota</taxon>
        <taxon>Bacilli</taxon>
        <taxon>Bacillales</taxon>
        <taxon>Paenibacillaceae</taxon>
        <taxon>Paenibacillus</taxon>
    </lineage>
</organism>
<comment type="caution">
    <text evidence="1">The sequence shown here is derived from an EMBL/GenBank/DDBJ whole genome shotgun (WGS) entry which is preliminary data.</text>
</comment>
<keyword evidence="2" id="KW-1185">Reference proteome</keyword>